<dbReference type="InterPro" id="IPR001611">
    <property type="entry name" value="Leu-rich_rpt"/>
</dbReference>
<dbReference type="SUPFAM" id="SSF52058">
    <property type="entry name" value="L domain-like"/>
    <property type="match status" value="1"/>
</dbReference>
<dbReference type="Pfam" id="PF00560">
    <property type="entry name" value="LRR_1"/>
    <property type="match status" value="1"/>
</dbReference>
<evidence type="ECO:0000256" key="3">
    <source>
        <dbReference type="ARBA" id="ARBA00022737"/>
    </source>
</evidence>
<accession>A0A9Q1HDP9</accession>
<keyword evidence="3" id="KW-0677">Repeat</keyword>
<keyword evidence="1" id="KW-0433">Leucine-rich repeat</keyword>
<name>A0A9Q1HDP9_HOLLE</name>
<dbReference type="Proteomes" id="UP001152320">
    <property type="component" value="Chromosome 5"/>
</dbReference>
<reference evidence="6" key="1">
    <citation type="submission" date="2021-10" db="EMBL/GenBank/DDBJ databases">
        <title>Tropical sea cucumber genome reveals ecological adaptation and Cuvierian tubules defense mechanism.</title>
        <authorList>
            <person name="Chen T."/>
        </authorList>
    </citation>
    <scope>NUCLEOTIDE SEQUENCE</scope>
    <source>
        <strain evidence="6">Nanhai2018</strain>
        <tissue evidence="6">Muscle</tissue>
    </source>
</reference>
<evidence type="ECO:0000313" key="7">
    <source>
        <dbReference type="Proteomes" id="UP001152320"/>
    </source>
</evidence>
<dbReference type="GO" id="GO:0005886">
    <property type="term" value="C:plasma membrane"/>
    <property type="evidence" value="ECO:0007669"/>
    <property type="project" value="TreeGrafter"/>
</dbReference>
<dbReference type="InterPro" id="IPR003591">
    <property type="entry name" value="Leu-rich_rpt_typical-subtyp"/>
</dbReference>
<dbReference type="OrthoDB" id="676979at2759"/>
<dbReference type="AlphaFoldDB" id="A0A9Q1HDP9"/>
<dbReference type="InterPro" id="IPR032675">
    <property type="entry name" value="LRR_dom_sf"/>
</dbReference>
<evidence type="ECO:0000256" key="5">
    <source>
        <dbReference type="SAM" id="SignalP"/>
    </source>
</evidence>
<evidence type="ECO:0000313" key="6">
    <source>
        <dbReference type="EMBL" id="KAJ8041503.1"/>
    </source>
</evidence>
<dbReference type="PROSITE" id="PS51450">
    <property type="entry name" value="LRR"/>
    <property type="match status" value="3"/>
</dbReference>
<dbReference type="PANTHER" id="PTHR24369">
    <property type="entry name" value="ANTIGEN BSP, PUTATIVE-RELATED"/>
    <property type="match status" value="1"/>
</dbReference>
<evidence type="ECO:0000256" key="2">
    <source>
        <dbReference type="ARBA" id="ARBA00022729"/>
    </source>
</evidence>
<feature type="transmembrane region" description="Helical" evidence="4">
    <location>
        <begin position="452"/>
        <end position="471"/>
    </location>
</feature>
<keyword evidence="4" id="KW-1133">Transmembrane helix</keyword>
<organism evidence="6 7">
    <name type="scientific">Holothuria leucospilota</name>
    <name type="common">Black long sea cucumber</name>
    <name type="synonym">Mertensiothuria leucospilota</name>
    <dbReference type="NCBI Taxonomy" id="206669"/>
    <lineage>
        <taxon>Eukaryota</taxon>
        <taxon>Metazoa</taxon>
        <taxon>Echinodermata</taxon>
        <taxon>Eleutherozoa</taxon>
        <taxon>Echinozoa</taxon>
        <taxon>Holothuroidea</taxon>
        <taxon>Aspidochirotacea</taxon>
        <taxon>Aspidochirotida</taxon>
        <taxon>Holothuriidae</taxon>
        <taxon>Holothuria</taxon>
    </lineage>
</organism>
<dbReference type="Pfam" id="PF13855">
    <property type="entry name" value="LRR_8"/>
    <property type="match status" value="2"/>
</dbReference>
<keyword evidence="2 5" id="KW-0732">Signal</keyword>
<evidence type="ECO:0000256" key="1">
    <source>
        <dbReference type="ARBA" id="ARBA00022614"/>
    </source>
</evidence>
<feature type="signal peptide" evidence="5">
    <location>
        <begin position="1"/>
        <end position="25"/>
    </location>
</feature>
<dbReference type="PRINTS" id="PR00019">
    <property type="entry name" value="LEURICHRPT"/>
</dbReference>
<keyword evidence="7" id="KW-1185">Reference proteome</keyword>
<comment type="caution">
    <text evidence="6">The sequence shown here is derived from an EMBL/GenBank/DDBJ whole genome shotgun (WGS) entry which is preliminary data.</text>
</comment>
<keyword evidence="4" id="KW-0472">Membrane</keyword>
<dbReference type="SMART" id="SM00369">
    <property type="entry name" value="LRR_TYP"/>
    <property type="match status" value="11"/>
</dbReference>
<proteinExistence type="predicted"/>
<dbReference type="Gene3D" id="3.80.10.10">
    <property type="entry name" value="Ribonuclease Inhibitor"/>
    <property type="match status" value="2"/>
</dbReference>
<protein>
    <submittedName>
        <fullName evidence="6">Leucine-rich repeats and immunoglobulin-like domains protein 3</fullName>
    </submittedName>
</protein>
<keyword evidence="4" id="KW-0812">Transmembrane</keyword>
<feature type="chain" id="PRO_5040438009" evidence="5">
    <location>
        <begin position="26"/>
        <end position="498"/>
    </location>
</feature>
<sequence length="498" mass="56171">MGLASIFYSRGLLTFVLLFISDTETCYISYTTKICNGNTSNVSVSALSTAHNGITTLTIANTNLSELQEGNISLPFFPRLTTLHLYSNGIRVFSNYIISNNIAIKTLSLQANKLKVIPVDALKHLPNLTYLDLSRNEITRTESFVFHWNTLLEYLYLKGNGIHDIQRHAFFSLVNVKILILSKNFINYIPLEELKSLRRLETLNLSHNNISMLLKANGGFSLSLQFLYLTQNKLRFIAGHALNVPRGLILLDAERNHISQISSLAFGNDSINLISLNLNHNELVTIPVFLLRRLPKLKSFGIAWNRVTVVPTEAFKGNSLLKYINLGWNRIHFVHEMSLTGLQSLQHLDLRFNNISSLPSRLFNPVGDFSLLLGGNNFSCNCEIRFLQEWLRKTIFFAEDLFCLIAGFENHTNLISFEFSDICVDETTSVEVSTDVMMTRTPSKPLSILRNWKVAAGVFTVSVGLLFVVVLKAIPKKLERKSTENRTPGGRHETSDAQ</sequence>
<gene>
    <name evidence="6" type="ORF">HOLleu_12336</name>
</gene>
<dbReference type="PANTHER" id="PTHR24369:SF210">
    <property type="entry name" value="CHAOPTIN-RELATED"/>
    <property type="match status" value="1"/>
</dbReference>
<dbReference type="EMBL" id="JAIZAY010000005">
    <property type="protein sequence ID" value="KAJ8041503.1"/>
    <property type="molecule type" value="Genomic_DNA"/>
</dbReference>
<evidence type="ECO:0000256" key="4">
    <source>
        <dbReference type="SAM" id="Phobius"/>
    </source>
</evidence>
<dbReference type="InterPro" id="IPR050541">
    <property type="entry name" value="LRR_TM_domain-containing"/>
</dbReference>